<dbReference type="Gene3D" id="3.90.950.10">
    <property type="match status" value="1"/>
</dbReference>
<evidence type="ECO:0000313" key="2">
    <source>
        <dbReference type="EMBL" id="OGY15638.1"/>
    </source>
</evidence>
<dbReference type="STRING" id="1797589.A2784_04465"/>
<dbReference type="Pfam" id="PF01725">
    <property type="entry name" value="Ham1p_like"/>
    <property type="match status" value="1"/>
</dbReference>
<protein>
    <recommendedName>
        <fullName evidence="4">Non-canonical purine NTP pyrophosphatase</fullName>
    </recommendedName>
</protein>
<accession>A0A1G1VJP0</accession>
<evidence type="ECO:0008006" key="4">
    <source>
        <dbReference type="Google" id="ProtNLM"/>
    </source>
</evidence>
<evidence type="ECO:0000313" key="3">
    <source>
        <dbReference type="Proteomes" id="UP000177324"/>
    </source>
</evidence>
<dbReference type="InterPro" id="IPR002637">
    <property type="entry name" value="RdgB/HAM1"/>
</dbReference>
<comment type="caution">
    <text evidence="2">The sequence shown here is derived from an EMBL/GenBank/DDBJ whole genome shotgun (WGS) entry which is preliminary data.</text>
</comment>
<proteinExistence type="predicted"/>
<dbReference type="GO" id="GO:0009143">
    <property type="term" value="P:nucleoside triphosphate catabolic process"/>
    <property type="evidence" value="ECO:0007669"/>
    <property type="project" value="InterPro"/>
</dbReference>
<dbReference type="Proteomes" id="UP000177324">
    <property type="component" value="Unassembled WGS sequence"/>
</dbReference>
<organism evidence="2 3">
    <name type="scientific">Candidatus Chisholmbacteria bacterium RIFCSPHIGHO2_01_FULL_48_12</name>
    <dbReference type="NCBI Taxonomy" id="1797589"/>
    <lineage>
        <taxon>Bacteria</taxon>
        <taxon>Candidatus Chisholmiibacteriota</taxon>
    </lineage>
</organism>
<dbReference type="GO" id="GO:0047429">
    <property type="term" value="F:nucleoside triphosphate diphosphatase activity"/>
    <property type="evidence" value="ECO:0007669"/>
    <property type="project" value="InterPro"/>
</dbReference>
<keyword evidence="1" id="KW-0378">Hydrolase</keyword>
<dbReference type="AlphaFoldDB" id="A0A1G1VJP0"/>
<reference evidence="2 3" key="1">
    <citation type="journal article" date="2016" name="Nat. Commun.">
        <title>Thousands of microbial genomes shed light on interconnected biogeochemical processes in an aquifer system.</title>
        <authorList>
            <person name="Anantharaman K."/>
            <person name="Brown C.T."/>
            <person name="Hug L.A."/>
            <person name="Sharon I."/>
            <person name="Castelle C.J."/>
            <person name="Probst A.J."/>
            <person name="Thomas B.C."/>
            <person name="Singh A."/>
            <person name="Wilkins M.J."/>
            <person name="Karaoz U."/>
            <person name="Brodie E.L."/>
            <person name="Williams K.H."/>
            <person name="Hubbard S.S."/>
            <person name="Banfield J.F."/>
        </authorList>
    </citation>
    <scope>NUCLEOTIDE SEQUENCE [LARGE SCALE GENOMIC DNA]</scope>
</reference>
<evidence type="ECO:0000256" key="1">
    <source>
        <dbReference type="ARBA" id="ARBA00022801"/>
    </source>
</evidence>
<gene>
    <name evidence="2" type="ORF">A2784_04465</name>
</gene>
<name>A0A1G1VJP0_9BACT</name>
<dbReference type="EMBL" id="MHCH01000062">
    <property type="protein sequence ID" value="OGY15638.1"/>
    <property type="molecule type" value="Genomic_DNA"/>
</dbReference>
<dbReference type="CDD" id="cd00515">
    <property type="entry name" value="HAM1"/>
    <property type="match status" value="1"/>
</dbReference>
<sequence length="201" mass="22199">MIIKRLVLGTNNPGKIEEWALILTPIMPVVGVTTFGDWPPPTETGLTFADNAKLKAKYYAKLTGEYVLADDGGYEIDVLGGWPGVKSRRILAGGQEGTDQDLIDQVLIKMTGVPPDKRTVKLTAVVALADPKGKIIYEDRASFPGMVAETPGPILIPGYPFRSIHWIPALGKTYAELSPVEYNKYSHRRKIAHRLARFLQR</sequence>
<dbReference type="InterPro" id="IPR029001">
    <property type="entry name" value="ITPase-like_fam"/>
</dbReference>
<dbReference type="SUPFAM" id="SSF52972">
    <property type="entry name" value="ITPase-like"/>
    <property type="match status" value="1"/>
</dbReference>